<organism evidence="1 2">
    <name type="scientific">Xenotaenia resolanae</name>
    <dbReference type="NCBI Taxonomy" id="208358"/>
    <lineage>
        <taxon>Eukaryota</taxon>
        <taxon>Metazoa</taxon>
        <taxon>Chordata</taxon>
        <taxon>Craniata</taxon>
        <taxon>Vertebrata</taxon>
        <taxon>Euteleostomi</taxon>
        <taxon>Actinopterygii</taxon>
        <taxon>Neopterygii</taxon>
        <taxon>Teleostei</taxon>
        <taxon>Neoteleostei</taxon>
        <taxon>Acanthomorphata</taxon>
        <taxon>Ovalentaria</taxon>
        <taxon>Atherinomorphae</taxon>
        <taxon>Cyprinodontiformes</taxon>
        <taxon>Goodeidae</taxon>
        <taxon>Xenotaenia</taxon>
    </lineage>
</organism>
<protein>
    <submittedName>
        <fullName evidence="1">Uncharacterized protein</fullName>
    </submittedName>
</protein>
<name>A0ABV0VRB0_9TELE</name>
<reference evidence="1 2" key="1">
    <citation type="submission" date="2021-06" db="EMBL/GenBank/DDBJ databases">
        <authorList>
            <person name="Palmer J.M."/>
        </authorList>
    </citation>
    <scope>NUCLEOTIDE SEQUENCE [LARGE SCALE GENOMIC DNA]</scope>
    <source>
        <strain evidence="1 2">XR_2019</strain>
        <tissue evidence="1">Muscle</tissue>
    </source>
</reference>
<evidence type="ECO:0000313" key="2">
    <source>
        <dbReference type="Proteomes" id="UP001444071"/>
    </source>
</evidence>
<accession>A0ABV0VRB0</accession>
<proteinExistence type="predicted"/>
<dbReference type="EMBL" id="JAHRIM010006098">
    <property type="protein sequence ID" value="MEQ2259755.1"/>
    <property type="molecule type" value="Genomic_DNA"/>
</dbReference>
<sequence>MSSWTLFFTGAKQIQTIITPPPNLALNVILSGKCSWQLIHWIAKKIRHTKVHISTLAVVSSHFQFDIMPLTANLGTFSSEELRDCSHCTEFFCPGTTFRIP</sequence>
<gene>
    <name evidence="1" type="ORF">XENORESO_017707</name>
</gene>
<keyword evidence="2" id="KW-1185">Reference proteome</keyword>
<dbReference type="Proteomes" id="UP001444071">
    <property type="component" value="Unassembled WGS sequence"/>
</dbReference>
<evidence type="ECO:0000313" key="1">
    <source>
        <dbReference type="EMBL" id="MEQ2259755.1"/>
    </source>
</evidence>
<comment type="caution">
    <text evidence="1">The sequence shown here is derived from an EMBL/GenBank/DDBJ whole genome shotgun (WGS) entry which is preliminary data.</text>
</comment>